<feature type="transmembrane region" description="Helical" evidence="1">
    <location>
        <begin position="381"/>
        <end position="409"/>
    </location>
</feature>
<evidence type="ECO:0000313" key="3">
    <source>
        <dbReference type="Proteomes" id="UP000886887"/>
    </source>
</evidence>
<organism evidence="2 3">
    <name type="scientific">Candidatus Onthenecus intestinigallinarum</name>
    <dbReference type="NCBI Taxonomy" id="2840875"/>
    <lineage>
        <taxon>Bacteria</taxon>
        <taxon>Bacillati</taxon>
        <taxon>Bacillota</taxon>
        <taxon>Clostridia</taxon>
        <taxon>Eubacteriales</taxon>
        <taxon>Candidatus Onthenecus</taxon>
    </lineage>
</organism>
<evidence type="ECO:0000313" key="2">
    <source>
        <dbReference type="EMBL" id="HIQ71873.1"/>
    </source>
</evidence>
<comment type="caution">
    <text evidence="2">The sequence shown here is derived from an EMBL/GenBank/DDBJ whole genome shotgun (WGS) entry which is preliminary data.</text>
</comment>
<dbReference type="Proteomes" id="UP000886887">
    <property type="component" value="Unassembled WGS sequence"/>
</dbReference>
<gene>
    <name evidence="2" type="ORF">IAB73_06690</name>
</gene>
<feature type="transmembrane region" description="Helical" evidence="1">
    <location>
        <begin position="181"/>
        <end position="198"/>
    </location>
</feature>
<feature type="transmembrane region" description="Helical" evidence="1">
    <location>
        <begin position="78"/>
        <end position="94"/>
    </location>
</feature>
<accession>A0A9D0ZAA0</accession>
<name>A0A9D0ZAA0_9FIRM</name>
<feature type="transmembrane region" description="Helical" evidence="1">
    <location>
        <begin position="53"/>
        <end position="71"/>
    </location>
</feature>
<protein>
    <submittedName>
        <fullName evidence="2">Uncharacterized protein</fullName>
    </submittedName>
</protein>
<evidence type="ECO:0000256" key="1">
    <source>
        <dbReference type="SAM" id="Phobius"/>
    </source>
</evidence>
<dbReference type="AlphaFoldDB" id="A0A9D0ZAA0"/>
<reference evidence="2" key="1">
    <citation type="submission" date="2020-10" db="EMBL/GenBank/DDBJ databases">
        <authorList>
            <person name="Gilroy R."/>
        </authorList>
    </citation>
    <scope>NUCLEOTIDE SEQUENCE</scope>
    <source>
        <strain evidence="2">ChiSxjej2B14-6234</strain>
    </source>
</reference>
<keyword evidence="1" id="KW-0812">Transmembrane</keyword>
<sequence length="486" mass="53220">MQAIRNVMSFCERRRRALQLLLALATTAGLMAFSAFAGPLANLSFVESWEMRRVLIVVLLTPLAAVLGYAVLSRDLKWLEFLFVYFALTCAYVLRTTVFNQVTPDHTAQRLFVEALAQDGLSAASQGAGRYGLLGVYGYALISRIPFRELYMIKLASIVFDFALAFASRALVERFVDRRRGTLAMLAVLYCPLTWLTGAYWAQWDALCALLCVLSLYALLSRRQTLCAVLFALAYAAGAEALFCLPLLLLWPHGGLRLRALAEALLTLLLCALPLALAASPETALAALSPARLFAFSQDQLAYCAPSLYQFVPAASMSYREQFGYLEFVPGVYTGEMNKWFTQETLDRLQAAGVWAAGIALGAGAWLAWRLRRHVPRSALWQALLLCALAVPMLLPGMSARSFFLPAFVSMFYALRHERRIRVCVLVAGATMLGYVPALTGQYVLPMTAAMAMNLLAAAQAVCDLRAGVAPGLRASGAGAHARQRI</sequence>
<feature type="transmembrane region" description="Helical" evidence="1">
    <location>
        <begin position="264"/>
        <end position="288"/>
    </location>
</feature>
<feature type="transmembrane region" description="Helical" evidence="1">
    <location>
        <begin position="349"/>
        <end position="369"/>
    </location>
</feature>
<keyword evidence="1" id="KW-0472">Membrane</keyword>
<dbReference type="EMBL" id="DVFJ01000021">
    <property type="protein sequence ID" value="HIQ71873.1"/>
    <property type="molecule type" value="Genomic_DNA"/>
</dbReference>
<feature type="transmembrane region" description="Helical" evidence="1">
    <location>
        <begin position="421"/>
        <end position="445"/>
    </location>
</feature>
<reference evidence="2" key="2">
    <citation type="journal article" date="2021" name="PeerJ">
        <title>Extensive microbial diversity within the chicken gut microbiome revealed by metagenomics and culture.</title>
        <authorList>
            <person name="Gilroy R."/>
            <person name="Ravi A."/>
            <person name="Getino M."/>
            <person name="Pursley I."/>
            <person name="Horton D.L."/>
            <person name="Alikhan N.F."/>
            <person name="Baker D."/>
            <person name="Gharbi K."/>
            <person name="Hall N."/>
            <person name="Watson M."/>
            <person name="Adriaenssens E.M."/>
            <person name="Foster-Nyarko E."/>
            <person name="Jarju S."/>
            <person name="Secka A."/>
            <person name="Antonio M."/>
            <person name="Oren A."/>
            <person name="Chaudhuri R.R."/>
            <person name="La Ragione R."/>
            <person name="Hildebrand F."/>
            <person name="Pallen M.J."/>
        </authorList>
    </citation>
    <scope>NUCLEOTIDE SEQUENCE</scope>
    <source>
        <strain evidence="2">ChiSxjej2B14-6234</strain>
    </source>
</reference>
<keyword evidence="1" id="KW-1133">Transmembrane helix</keyword>
<proteinExistence type="predicted"/>
<feature type="transmembrane region" description="Helical" evidence="1">
    <location>
        <begin position="151"/>
        <end position="172"/>
    </location>
</feature>
<feature type="transmembrane region" description="Helical" evidence="1">
    <location>
        <begin position="204"/>
        <end position="220"/>
    </location>
</feature>
<feature type="transmembrane region" description="Helical" evidence="1">
    <location>
        <begin position="227"/>
        <end position="252"/>
    </location>
</feature>